<sequence>MAHRSERADEDYYRGRREGNDDARDRSASPSSRFDSRYDERGSTGSGFARSRSPRRSVYASHDDEYNLHRREAYSSYSSGYFSRGLSDPYSLNSIVPYDRFIRWYSQENHVSATSEDLYKSLHKSYNSYKQDLFARTAESFVEKHMNEAWFQDTYKAIANEDPVSVSDVEKTYRSNLHDRFMKRLQDGAYDEYSIHENVMQKDEALDEDIAPPVPTTSYKTVDVDPLFPETPVLSIQHVPVDVSAEQINEFFEKIDLVSYYSISAPRPLHNFVRTIFVYIKPGFNVDAAMELLNEKQLADNFTILTEKVKIPEKKADVVAPVFYTKENLEKLQYLLDRVINLLAARYDLDRDVSQRIRDHLISLKASSNMEEVDQLDEEQYCDLLVLYLREVLTYDFWKRKHYGCYLALLQDTPSGYVKTQKIEDTYEPTQEETVLFSNLEFDYSCLLDSATVDLSVLGARPAEEMVEKKIEAAIGKEDEQKYRCHVGECTKLFLGPEIR</sequence>
<dbReference type="VEuPathDB" id="FungiDB:SJAG_00701"/>
<dbReference type="GO" id="GO:0016604">
    <property type="term" value="C:nuclear body"/>
    <property type="evidence" value="ECO:0000318"/>
    <property type="project" value="GO_Central"/>
</dbReference>
<dbReference type="JaponicusDB" id="SJAG_00701">
    <property type="gene designation" value="pir2"/>
</dbReference>
<evidence type="ECO:0000256" key="1">
    <source>
        <dbReference type="SAM" id="MobiDB-lite"/>
    </source>
</evidence>
<dbReference type="OrthoDB" id="342064at2759"/>
<keyword evidence="5" id="KW-1185">Reference proteome</keyword>
<dbReference type="STRING" id="402676.B6JWC7"/>
<evidence type="ECO:0000313" key="4">
    <source>
        <dbReference type="JaponicusDB" id="SJAG_00701"/>
    </source>
</evidence>
<dbReference type="OMA" id="MANNHKI"/>
<evidence type="ECO:0000313" key="5">
    <source>
        <dbReference type="Proteomes" id="UP000001744"/>
    </source>
</evidence>
<evidence type="ECO:0000259" key="2">
    <source>
        <dbReference type="Pfam" id="PF12066"/>
    </source>
</evidence>
<feature type="compositionally biased region" description="Basic and acidic residues" evidence="1">
    <location>
        <begin position="1"/>
        <end position="27"/>
    </location>
</feature>
<name>B6JWC7_SCHJY</name>
<dbReference type="eggNOG" id="KOG2295">
    <property type="taxonomic scope" value="Eukaryota"/>
</dbReference>
<reference evidence="3 5" key="1">
    <citation type="journal article" date="2011" name="Science">
        <title>Comparative functional genomics of the fission yeasts.</title>
        <authorList>
            <person name="Rhind N."/>
            <person name="Chen Z."/>
            <person name="Yassour M."/>
            <person name="Thompson D.A."/>
            <person name="Haas B.J."/>
            <person name="Habib N."/>
            <person name="Wapinski I."/>
            <person name="Roy S."/>
            <person name="Lin M.F."/>
            <person name="Heiman D.I."/>
            <person name="Young S.K."/>
            <person name="Furuya K."/>
            <person name="Guo Y."/>
            <person name="Pidoux A."/>
            <person name="Chen H.M."/>
            <person name="Robbertse B."/>
            <person name="Goldberg J.M."/>
            <person name="Aoki K."/>
            <person name="Bayne E.H."/>
            <person name="Berlin A.M."/>
            <person name="Desjardins C.A."/>
            <person name="Dobbs E."/>
            <person name="Dukaj L."/>
            <person name="Fan L."/>
            <person name="FitzGerald M.G."/>
            <person name="French C."/>
            <person name="Gujja S."/>
            <person name="Hansen K."/>
            <person name="Keifenheim D."/>
            <person name="Levin J.Z."/>
            <person name="Mosher R.A."/>
            <person name="Mueller C.A."/>
            <person name="Pfiffner J."/>
            <person name="Priest M."/>
            <person name="Russ C."/>
            <person name="Smialowska A."/>
            <person name="Swoboda P."/>
            <person name="Sykes S.M."/>
            <person name="Vaughn M."/>
            <person name="Vengrova S."/>
            <person name="Yoder R."/>
            <person name="Zeng Q."/>
            <person name="Allshire R."/>
            <person name="Baulcombe D."/>
            <person name="Birren B.W."/>
            <person name="Brown W."/>
            <person name="Ekwall K."/>
            <person name="Kellis M."/>
            <person name="Leatherwood J."/>
            <person name="Levin H."/>
            <person name="Margalit H."/>
            <person name="Martienssen R."/>
            <person name="Nieduszynski C.A."/>
            <person name="Spatafora J.W."/>
            <person name="Friedman N."/>
            <person name="Dalgaard J.Z."/>
            <person name="Baumann P."/>
            <person name="Niki H."/>
            <person name="Regev A."/>
            <person name="Nusbaum C."/>
        </authorList>
    </citation>
    <scope>NUCLEOTIDE SEQUENCE [LARGE SCALE GENOMIC DNA]</scope>
    <source>
        <strain evidence="5">yFS275 / FY16936</strain>
    </source>
</reference>
<dbReference type="InterPro" id="IPR039727">
    <property type="entry name" value="SE/Ars2"/>
</dbReference>
<gene>
    <name evidence="4" type="primary">pir2</name>
    <name evidence="3" type="ORF">SJAG_00701</name>
</gene>
<evidence type="ECO:0000313" key="3">
    <source>
        <dbReference type="EMBL" id="EEB05678.2"/>
    </source>
</evidence>
<feature type="region of interest" description="Disordered" evidence="1">
    <location>
        <begin position="1"/>
        <end position="60"/>
    </location>
</feature>
<dbReference type="AlphaFoldDB" id="B6JWC7"/>
<feature type="domain" description="SERRATE/Ars2 N-terminal" evidence="2">
    <location>
        <begin position="121"/>
        <end position="207"/>
    </location>
</feature>
<dbReference type="InterPro" id="IPR021933">
    <property type="entry name" value="SERRATE/Ars2_N"/>
</dbReference>
<proteinExistence type="predicted"/>
<dbReference type="RefSeq" id="XP_002171971.2">
    <property type="nucleotide sequence ID" value="XM_002171935.2"/>
</dbReference>
<organism evidence="3 5">
    <name type="scientific">Schizosaccharomyces japonicus (strain yFS275 / FY16936)</name>
    <name type="common">Fission yeast</name>
    <dbReference type="NCBI Taxonomy" id="402676"/>
    <lineage>
        <taxon>Eukaryota</taxon>
        <taxon>Fungi</taxon>
        <taxon>Dikarya</taxon>
        <taxon>Ascomycota</taxon>
        <taxon>Taphrinomycotina</taxon>
        <taxon>Schizosaccharomycetes</taxon>
        <taxon>Schizosaccharomycetales</taxon>
        <taxon>Schizosaccharomycetaceae</taxon>
        <taxon>Schizosaccharomyces</taxon>
    </lineage>
</organism>
<dbReference type="PANTHER" id="PTHR13165">
    <property type="entry name" value="ARSENITE-RESISTANCE PROTEIN 2"/>
    <property type="match status" value="1"/>
</dbReference>
<accession>B6JWC7</accession>
<dbReference type="Proteomes" id="UP000001744">
    <property type="component" value="Unassembled WGS sequence"/>
</dbReference>
<protein>
    <submittedName>
        <fullName evidence="3">Zf-C2H2 type zinc finger protein</fullName>
    </submittedName>
</protein>
<dbReference type="GeneID" id="7052119"/>
<dbReference type="EMBL" id="KE651166">
    <property type="protein sequence ID" value="EEB05678.2"/>
    <property type="molecule type" value="Genomic_DNA"/>
</dbReference>
<dbReference type="Pfam" id="PF12066">
    <property type="entry name" value="SERRATE_Ars2_N"/>
    <property type="match status" value="1"/>
</dbReference>
<dbReference type="HOGENOM" id="CLU_031224_0_0_1"/>
<dbReference type="PANTHER" id="PTHR13165:SF0">
    <property type="entry name" value="SERRATE RNA EFFECTOR MOLECULE HOMOLOG"/>
    <property type="match status" value="1"/>
</dbReference>